<comment type="caution">
    <text evidence="2">The sequence shown here is derived from an EMBL/GenBank/DDBJ whole genome shotgun (WGS) entry which is preliminary data.</text>
</comment>
<protein>
    <submittedName>
        <fullName evidence="2">Uncharacterized protein</fullName>
    </submittedName>
</protein>
<feature type="compositionally biased region" description="Polar residues" evidence="1">
    <location>
        <begin position="65"/>
        <end position="77"/>
    </location>
</feature>
<feature type="region of interest" description="Disordered" evidence="1">
    <location>
        <begin position="62"/>
        <end position="90"/>
    </location>
</feature>
<evidence type="ECO:0000313" key="3">
    <source>
        <dbReference type="Proteomes" id="UP000175679"/>
    </source>
</evidence>
<dbReference type="RefSeq" id="WP_070065349.1">
    <property type="nucleotide sequence ID" value="NZ_MJMG01000011.1"/>
</dbReference>
<accession>A0A1E7QIW0</accession>
<name>A0A1E7QIW0_WOLPI</name>
<dbReference type="Proteomes" id="UP000175679">
    <property type="component" value="Unassembled WGS sequence"/>
</dbReference>
<dbReference type="EMBL" id="MJMG01000011">
    <property type="protein sequence ID" value="OEY86412.1"/>
    <property type="molecule type" value="Genomic_DNA"/>
</dbReference>
<sequence length="90" mass="10374">MKVSKKKEICYRGSGAMYKEPVVGGADWWSAYRQHTKLISEAANNSKQEQEIWLLNYKEAEPYTGPNTQVEDSSLTRINKEKQANNRRHG</sequence>
<keyword evidence="3" id="KW-1185">Reference proteome</keyword>
<reference evidence="2 3" key="1">
    <citation type="submission" date="2016-09" db="EMBL/GenBank/DDBJ databases">
        <title>Genomic evidence for plant-parasitic nematodes as the earliest Wolbachia hosts.</title>
        <authorList>
            <person name="Brown A.M."/>
            <person name="Wasala S.K."/>
            <person name="Howe D.K."/>
            <person name="Peetz A.B."/>
            <person name="Zasada I.A."/>
            <person name="Denver D.R."/>
        </authorList>
    </citation>
    <scope>NUCLEOTIDE SEQUENCE [LARGE SCALE GENOMIC DNA]</scope>
    <source>
        <strain evidence="3">wPpe</strain>
    </source>
</reference>
<evidence type="ECO:0000313" key="2">
    <source>
        <dbReference type="EMBL" id="OEY86412.1"/>
    </source>
</evidence>
<gene>
    <name evidence="2" type="ORF">BIY23_04275</name>
</gene>
<proteinExistence type="predicted"/>
<dbReference type="AlphaFoldDB" id="A0A1E7QIW0"/>
<evidence type="ECO:0000256" key="1">
    <source>
        <dbReference type="SAM" id="MobiDB-lite"/>
    </source>
</evidence>
<organism evidence="2 3">
    <name type="scientific">Wolbachia pipientis</name>
    <dbReference type="NCBI Taxonomy" id="955"/>
    <lineage>
        <taxon>Bacteria</taxon>
        <taxon>Pseudomonadati</taxon>
        <taxon>Pseudomonadota</taxon>
        <taxon>Alphaproteobacteria</taxon>
        <taxon>Rickettsiales</taxon>
        <taxon>Anaplasmataceae</taxon>
        <taxon>Wolbachieae</taxon>
        <taxon>Wolbachia</taxon>
    </lineage>
</organism>